<organism evidence="1 2">
    <name type="scientific">Melipona bicolor</name>
    <dbReference type="NCBI Taxonomy" id="60889"/>
    <lineage>
        <taxon>Eukaryota</taxon>
        <taxon>Metazoa</taxon>
        <taxon>Ecdysozoa</taxon>
        <taxon>Arthropoda</taxon>
        <taxon>Hexapoda</taxon>
        <taxon>Insecta</taxon>
        <taxon>Pterygota</taxon>
        <taxon>Neoptera</taxon>
        <taxon>Endopterygota</taxon>
        <taxon>Hymenoptera</taxon>
        <taxon>Apocrita</taxon>
        <taxon>Aculeata</taxon>
        <taxon>Apoidea</taxon>
        <taxon>Anthophila</taxon>
        <taxon>Apidae</taxon>
        <taxon>Melipona</taxon>
    </lineage>
</organism>
<reference evidence="1" key="1">
    <citation type="submission" date="2021-10" db="EMBL/GenBank/DDBJ databases">
        <title>Melipona bicolor Genome sequencing and assembly.</title>
        <authorList>
            <person name="Araujo N.S."/>
            <person name="Arias M.C."/>
        </authorList>
    </citation>
    <scope>NUCLEOTIDE SEQUENCE</scope>
    <source>
        <strain evidence="1">USP_2M_L1-L4_2017</strain>
        <tissue evidence="1">Whole body</tissue>
    </source>
</reference>
<sequence>MSAREQSDGGFNLQEASREKYLDAFNLAWRYSVRQSRQNKPGFIGVYHRLIVSLRRLGLFEPDEADLHAAGWRESRAFPSPFGSQHR</sequence>
<evidence type="ECO:0000313" key="1">
    <source>
        <dbReference type="EMBL" id="KAK1134866.1"/>
    </source>
</evidence>
<dbReference type="Proteomes" id="UP001177670">
    <property type="component" value="Unassembled WGS sequence"/>
</dbReference>
<dbReference type="EMBL" id="JAHYIQ010000002">
    <property type="protein sequence ID" value="KAK1134866.1"/>
    <property type="molecule type" value="Genomic_DNA"/>
</dbReference>
<evidence type="ECO:0000313" key="2">
    <source>
        <dbReference type="Proteomes" id="UP001177670"/>
    </source>
</evidence>
<comment type="caution">
    <text evidence="1">The sequence shown here is derived from an EMBL/GenBank/DDBJ whole genome shotgun (WGS) entry which is preliminary data.</text>
</comment>
<keyword evidence="2" id="KW-1185">Reference proteome</keyword>
<name>A0AA40KW00_9HYME</name>
<protein>
    <submittedName>
        <fullName evidence="1">Uncharacterized protein</fullName>
    </submittedName>
</protein>
<proteinExistence type="predicted"/>
<gene>
    <name evidence="1" type="ORF">K0M31_007634</name>
</gene>
<dbReference type="AlphaFoldDB" id="A0AA40KW00"/>
<accession>A0AA40KW00</accession>